<comment type="caution">
    <text evidence="1">The sequence shown here is derived from an EMBL/GenBank/DDBJ whole genome shotgun (WGS) entry which is preliminary data.</text>
</comment>
<evidence type="ECO:0000313" key="2">
    <source>
        <dbReference type="Proteomes" id="UP000052023"/>
    </source>
</evidence>
<dbReference type="OrthoDB" id="6194699at2"/>
<protein>
    <submittedName>
        <fullName evidence="1">Uncharacterized protein</fullName>
    </submittedName>
</protein>
<gene>
    <name evidence="1" type="ORF">CQ13_10585</name>
</gene>
<dbReference type="RefSeq" id="WP_057847053.1">
    <property type="nucleotide sequence ID" value="NZ_LLYA01000192.1"/>
</dbReference>
<sequence length="132" mass="13800">MTDSLTGVWDGTFVQRQIGMVTFLATLIESGGALAGNVTEPCTVPGCPISTHNASIAGHRSGSAVSFIKRYEPPGHGYNAVSYEGTVNADATEIDGRWKLPGTAASGTFLMVRSSKSAEAVAAEKRAKEPVR</sequence>
<dbReference type="EMBL" id="LLYA01000192">
    <property type="protein sequence ID" value="KRR18868.1"/>
    <property type="molecule type" value="Genomic_DNA"/>
</dbReference>
<dbReference type="Proteomes" id="UP000052023">
    <property type="component" value="Unassembled WGS sequence"/>
</dbReference>
<accession>A0A0R3MF39</accession>
<reference evidence="1 2" key="1">
    <citation type="submission" date="2014-03" db="EMBL/GenBank/DDBJ databases">
        <title>Bradyrhizobium valentinum sp. nov., isolated from effective nodules of Lupinus mariae-josephae, a lupine endemic of basic-lime soils in Eastern Spain.</title>
        <authorList>
            <person name="Duran D."/>
            <person name="Rey L."/>
            <person name="Navarro A."/>
            <person name="Busquets A."/>
            <person name="Imperial J."/>
            <person name="Ruiz-Argueso T."/>
        </authorList>
    </citation>
    <scope>NUCLEOTIDE SEQUENCE [LARGE SCALE GENOMIC DNA]</scope>
    <source>
        <strain evidence="1 2">Ro19</strain>
    </source>
</reference>
<keyword evidence="2" id="KW-1185">Reference proteome</keyword>
<organism evidence="1 2">
    <name type="scientific">Bradyrhizobium retamae</name>
    <dbReference type="NCBI Taxonomy" id="1300035"/>
    <lineage>
        <taxon>Bacteria</taxon>
        <taxon>Pseudomonadati</taxon>
        <taxon>Pseudomonadota</taxon>
        <taxon>Alphaproteobacteria</taxon>
        <taxon>Hyphomicrobiales</taxon>
        <taxon>Nitrobacteraceae</taxon>
        <taxon>Bradyrhizobium</taxon>
    </lineage>
</organism>
<proteinExistence type="predicted"/>
<dbReference type="AlphaFoldDB" id="A0A0R3MF39"/>
<name>A0A0R3MF39_9BRAD</name>
<evidence type="ECO:0000313" key="1">
    <source>
        <dbReference type="EMBL" id="KRR18868.1"/>
    </source>
</evidence>